<proteinExistence type="predicted"/>
<sequence>MSYQYKREPLTQDEANRLANACQTHEEKLVVWTLLHTGLKVNELANLKKENIDRQNHYLMVYGKRRTVWVPNQTPHHLSLLASNRSSRDTSLFMKRLGWVIILSSAWLKESPTAPIYRVR</sequence>
<dbReference type="RefSeq" id="WP_168063787.1">
    <property type="nucleotide sequence ID" value="NZ_VTOW01000014.1"/>
</dbReference>
<dbReference type="SUPFAM" id="SSF56349">
    <property type="entry name" value="DNA breaking-rejoining enzymes"/>
    <property type="match status" value="1"/>
</dbReference>
<dbReference type="GO" id="GO:0003677">
    <property type="term" value="F:DNA binding"/>
    <property type="evidence" value="ECO:0007669"/>
    <property type="project" value="InterPro"/>
</dbReference>
<accession>A0A7X6DVQ8</accession>
<dbReference type="GO" id="GO:0006310">
    <property type="term" value="P:DNA recombination"/>
    <property type="evidence" value="ECO:0007669"/>
    <property type="project" value="UniProtKB-KW"/>
</dbReference>
<dbReference type="Gene3D" id="1.10.443.10">
    <property type="entry name" value="Intergrase catalytic core"/>
    <property type="match status" value="1"/>
</dbReference>
<organism evidence="3 4">
    <name type="scientific">Candidatus Manganitrophus noduliformans</name>
    <dbReference type="NCBI Taxonomy" id="2606439"/>
    <lineage>
        <taxon>Bacteria</taxon>
        <taxon>Pseudomonadati</taxon>
        <taxon>Nitrospirota</taxon>
        <taxon>Nitrospiria</taxon>
        <taxon>Candidatus Troglogloeales</taxon>
        <taxon>Candidatus Manganitrophaceae</taxon>
        <taxon>Candidatus Manganitrophus</taxon>
    </lineage>
</organism>
<dbReference type="AlphaFoldDB" id="A0A7X6DVQ8"/>
<dbReference type="GO" id="GO:0015074">
    <property type="term" value="P:DNA integration"/>
    <property type="evidence" value="ECO:0007669"/>
    <property type="project" value="InterPro"/>
</dbReference>
<dbReference type="CDD" id="cd00397">
    <property type="entry name" value="DNA_BRE_C"/>
    <property type="match status" value="1"/>
</dbReference>
<dbReference type="InterPro" id="IPR011010">
    <property type="entry name" value="DNA_brk_join_enz"/>
</dbReference>
<dbReference type="PROSITE" id="PS51898">
    <property type="entry name" value="TYR_RECOMBINASE"/>
    <property type="match status" value="1"/>
</dbReference>
<dbReference type="EMBL" id="VTOW01000014">
    <property type="protein sequence ID" value="NKE73822.1"/>
    <property type="molecule type" value="Genomic_DNA"/>
</dbReference>
<name>A0A7X6DVQ8_9BACT</name>
<evidence type="ECO:0000313" key="3">
    <source>
        <dbReference type="EMBL" id="NKE73822.1"/>
    </source>
</evidence>
<protein>
    <submittedName>
        <fullName evidence="3">Site-specific integrase</fullName>
    </submittedName>
</protein>
<feature type="domain" description="Tyr recombinase" evidence="2">
    <location>
        <begin position="5"/>
        <end position="120"/>
    </location>
</feature>
<comment type="caution">
    <text evidence="3">The sequence shown here is derived from an EMBL/GenBank/DDBJ whole genome shotgun (WGS) entry which is preliminary data.</text>
</comment>
<dbReference type="InterPro" id="IPR002104">
    <property type="entry name" value="Integrase_catalytic"/>
</dbReference>
<evidence type="ECO:0000259" key="2">
    <source>
        <dbReference type="PROSITE" id="PS51898"/>
    </source>
</evidence>
<keyword evidence="4" id="KW-1185">Reference proteome</keyword>
<dbReference type="Proteomes" id="UP000534783">
    <property type="component" value="Unassembled WGS sequence"/>
</dbReference>
<dbReference type="Pfam" id="PF00589">
    <property type="entry name" value="Phage_integrase"/>
    <property type="match status" value="1"/>
</dbReference>
<evidence type="ECO:0000313" key="4">
    <source>
        <dbReference type="Proteomes" id="UP000534783"/>
    </source>
</evidence>
<dbReference type="InterPro" id="IPR013762">
    <property type="entry name" value="Integrase-like_cat_sf"/>
</dbReference>
<gene>
    <name evidence="3" type="ORF">MNODULE_24025</name>
</gene>
<keyword evidence="1" id="KW-0233">DNA recombination</keyword>
<evidence type="ECO:0000256" key="1">
    <source>
        <dbReference type="ARBA" id="ARBA00023172"/>
    </source>
</evidence>
<reference evidence="3 4" key="1">
    <citation type="journal article" date="2020" name="Nature">
        <title>Bacterial chemolithoautotrophy via manganese oxidation.</title>
        <authorList>
            <person name="Yu H."/>
            <person name="Leadbetter J.R."/>
        </authorList>
    </citation>
    <scope>NUCLEOTIDE SEQUENCE [LARGE SCALE GENOMIC DNA]</scope>
    <source>
        <strain evidence="3 4">Mn-1</strain>
    </source>
</reference>